<keyword evidence="1" id="KW-0175">Coiled coil</keyword>
<keyword evidence="3" id="KW-0614">Plasmid</keyword>
<dbReference type="KEGG" id="maq:Maqu_4171"/>
<evidence type="ECO:0000313" key="4">
    <source>
        <dbReference type="Proteomes" id="UP000000998"/>
    </source>
</evidence>
<dbReference type="OrthoDB" id="6370981at2"/>
<feature type="domain" description="KfrA N-terminal DNA-binding" evidence="2">
    <location>
        <begin position="9"/>
        <end position="116"/>
    </location>
</feature>
<dbReference type="Gene3D" id="1.20.5.340">
    <property type="match status" value="1"/>
</dbReference>
<dbReference type="EMBL" id="CP000515">
    <property type="protein sequence ID" value="ABM21023.1"/>
    <property type="molecule type" value="Genomic_DNA"/>
</dbReference>
<dbReference type="Pfam" id="PF11740">
    <property type="entry name" value="KfrA_N"/>
    <property type="match status" value="1"/>
</dbReference>
<dbReference type="HOGENOM" id="CLU_810862_0_0_6"/>
<dbReference type="AlphaFoldDB" id="A1U7Q4"/>
<dbReference type="InterPro" id="IPR021104">
    <property type="entry name" value="KfrA_DNA-bd_N"/>
</dbReference>
<evidence type="ECO:0000259" key="2">
    <source>
        <dbReference type="Pfam" id="PF11740"/>
    </source>
</evidence>
<evidence type="ECO:0000313" key="3">
    <source>
        <dbReference type="EMBL" id="ABM21023.1"/>
    </source>
</evidence>
<protein>
    <recommendedName>
        <fullName evidence="2">KfrA N-terminal DNA-binding domain-containing protein</fullName>
    </recommendedName>
</protein>
<proteinExistence type="predicted"/>
<dbReference type="eggNOG" id="ENOG502ZR84">
    <property type="taxonomic scope" value="Bacteria"/>
</dbReference>
<name>A1U7Q4_MARN8</name>
<organism evidence="3 4">
    <name type="scientific">Marinobacter nauticus (strain ATCC 700491 / DSM 11845 / VT8)</name>
    <name type="common">Marinobacter aquaeolei</name>
    <dbReference type="NCBI Taxonomy" id="351348"/>
    <lineage>
        <taxon>Bacteria</taxon>
        <taxon>Pseudomonadati</taxon>
        <taxon>Pseudomonadota</taxon>
        <taxon>Gammaproteobacteria</taxon>
        <taxon>Pseudomonadales</taxon>
        <taxon>Marinobacteraceae</taxon>
        <taxon>Marinobacter</taxon>
    </lineage>
</organism>
<reference evidence="4" key="1">
    <citation type="journal article" date="2011" name="Appl. Environ. Microbiol.">
        <title>Genomic potential of Marinobacter aquaeolei, a biogeochemical 'opportunitroph'.</title>
        <authorList>
            <person name="Singer E."/>
            <person name="Webb E.A."/>
            <person name="Nelson W.C."/>
            <person name="Heidelberg J.F."/>
            <person name="Ivanova N."/>
            <person name="Pati A."/>
            <person name="Edwards K.J."/>
        </authorList>
    </citation>
    <scope>NUCLEOTIDE SEQUENCE [LARGE SCALE GENOMIC DNA]</scope>
    <source>
        <strain evidence="4">ATCC 700491 / DSM 11845 / VT8</strain>
    </source>
</reference>
<feature type="coiled-coil region" evidence="1">
    <location>
        <begin position="108"/>
        <end position="340"/>
    </location>
</feature>
<dbReference type="Proteomes" id="UP000000998">
    <property type="component" value="Plasmid pMAQU01"/>
</dbReference>
<geneLocation type="plasmid" evidence="3 4">
    <name>pMAQU01</name>
</geneLocation>
<accession>A1U7Q4</accession>
<dbReference type="RefSeq" id="WP_011783330.1">
    <property type="nucleotide sequence ID" value="NC_008738.1"/>
</dbReference>
<evidence type="ECO:0000256" key="1">
    <source>
        <dbReference type="SAM" id="Coils"/>
    </source>
</evidence>
<sequence length="342" mass="39493">MPRPPKVQYDDVARSCVRIISKGKHPSIDAIYDDLGRIGSRSTIHKHRQTFLEQFERAGLSMLPSALPEALIPVFEDLWSQAILHAGKSYQEHEAGYESRISDLELSARNQEAVIAEQKESIATLKQELRLAYQEKADANKALREAESTNLGQKAIIDALRADKDMLNERLANERKAADRRYDLAQQDWVAERAAFKETIEALKKGARESEEKQNRLTDYWTMQVADARDRVTEMKQQLREAKEAHQADLSLERTRIAQLSKQTDRLTDDLERLRQQLLESEDDNAELRKLNQSLNEDLDLLQPDLEQRRSEVRDLQRAIEVLERKNNELSRKVDELKSPDN</sequence>
<gene>
    <name evidence="3" type="ordered locus">Maqu_4171</name>
</gene>